<evidence type="ECO:0000313" key="2">
    <source>
        <dbReference type="Proteomes" id="UP000789920"/>
    </source>
</evidence>
<keyword evidence="2" id="KW-1185">Reference proteome</keyword>
<feature type="non-terminal residue" evidence="1">
    <location>
        <position position="1"/>
    </location>
</feature>
<reference evidence="1" key="1">
    <citation type="submission" date="2021-06" db="EMBL/GenBank/DDBJ databases">
        <authorList>
            <person name="Kallberg Y."/>
            <person name="Tangrot J."/>
            <person name="Rosling A."/>
        </authorList>
    </citation>
    <scope>NUCLEOTIDE SEQUENCE</scope>
    <source>
        <strain evidence="1">MA461A</strain>
    </source>
</reference>
<dbReference type="EMBL" id="CAJVQC010083036">
    <property type="protein sequence ID" value="CAG8820013.1"/>
    <property type="molecule type" value="Genomic_DNA"/>
</dbReference>
<accession>A0ACA9S1A8</accession>
<name>A0ACA9S1A8_9GLOM</name>
<proteinExistence type="predicted"/>
<gene>
    <name evidence="1" type="ORF">RPERSI_LOCUS25264</name>
</gene>
<protein>
    <submittedName>
        <fullName evidence="1">35057_t:CDS:1</fullName>
    </submittedName>
</protein>
<dbReference type="Proteomes" id="UP000789920">
    <property type="component" value="Unassembled WGS sequence"/>
</dbReference>
<evidence type="ECO:0000313" key="1">
    <source>
        <dbReference type="EMBL" id="CAG8820013.1"/>
    </source>
</evidence>
<sequence length="80" mass="9368">YLCNCNRRSSFEFHNQECKRRLSELDFSNQNLVGDLDLTDFYNLREVNISGNLQLGKLKTYEEGGFSLAIFKINAQDWLN</sequence>
<comment type="caution">
    <text evidence="1">The sequence shown here is derived from an EMBL/GenBank/DDBJ whole genome shotgun (WGS) entry which is preliminary data.</text>
</comment>
<organism evidence="1 2">
    <name type="scientific">Racocetra persica</name>
    <dbReference type="NCBI Taxonomy" id="160502"/>
    <lineage>
        <taxon>Eukaryota</taxon>
        <taxon>Fungi</taxon>
        <taxon>Fungi incertae sedis</taxon>
        <taxon>Mucoromycota</taxon>
        <taxon>Glomeromycotina</taxon>
        <taxon>Glomeromycetes</taxon>
        <taxon>Diversisporales</taxon>
        <taxon>Gigasporaceae</taxon>
        <taxon>Racocetra</taxon>
    </lineage>
</organism>